<evidence type="ECO:0000256" key="3">
    <source>
        <dbReference type="ARBA" id="ARBA00022448"/>
    </source>
</evidence>
<dbReference type="Proteomes" id="UP000005615">
    <property type="component" value="Unassembled WGS sequence"/>
</dbReference>
<keyword evidence="17" id="KW-1185">Reference proteome</keyword>
<feature type="transmembrane region" description="Helical" evidence="15">
    <location>
        <begin position="69"/>
        <end position="90"/>
    </location>
</feature>
<dbReference type="Pfam" id="PF02600">
    <property type="entry name" value="DsbB"/>
    <property type="match status" value="1"/>
</dbReference>
<keyword evidence="8 14" id="KW-1133">Transmembrane helix</keyword>
<dbReference type="GO" id="GO:0006457">
    <property type="term" value="P:protein folding"/>
    <property type="evidence" value="ECO:0007669"/>
    <property type="project" value="InterPro"/>
</dbReference>
<keyword evidence="12 14" id="KW-0143">Chaperone</keyword>
<evidence type="ECO:0000256" key="15">
    <source>
        <dbReference type="SAM" id="Phobius"/>
    </source>
</evidence>
<keyword evidence="11 14" id="KW-1015">Disulfide bond</keyword>
<protein>
    <recommendedName>
        <fullName evidence="14">Disulfide bond formation protein B</fullName>
    </recommendedName>
    <alternativeName>
        <fullName evidence="14">Disulfide oxidoreductase</fullName>
    </alternativeName>
</protein>
<dbReference type="SUPFAM" id="SSF158442">
    <property type="entry name" value="DsbB-like"/>
    <property type="match status" value="1"/>
</dbReference>
<dbReference type="GO" id="GO:0009055">
    <property type="term" value="F:electron transfer activity"/>
    <property type="evidence" value="ECO:0007669"/>
    <property type="project" value="UniProtKB-UniRule"/>
</dbReference>
<evidence type="ECO:0000256" key="5">
    <source>
        <dbReference type="ARBA" id="ARBA00022519"/>
    </source>
</evidence>
<comment type="caution">
    <text evidence="14">Lacks conserved residue(s) required for the propagation of feature annotation.</text>
</comment>
<gene>
    <name evidence="14" type="primary">dsbB</name>
    <name evidence="16" type="ORF">IMCC3088_1304</name>
</gene>
<evidence type="ECO:0000256" key="6">
    <source>
        <dbReference type="ARBA" id="ARBA00022692"/>
    </source>
</evidence>
<keyword evidence="10 14" id="KW-0472">Membrane</keyword>
<dbReference type="InterPro" id="IPR003752">
    <property type="entry name" value="DiS_bond_form_DsbB/BdbC"/>
</dbReference>
<evidence type="ECO:0000256" key="4">
    <source>
        <dbReference type="ARBA" id="ARBA00022475"/>
    </source>
</evidence>
<dbReference type="InterPro" id="IPR023380">
    <property type="entry name" value="DsbB-like_sf"/>
</dbReference>
<dbReference type="EMBL" id="AEIG01000032">
    <property type="protein sequence ID" value="EGG29815.1"/>
    <property type="molecule type" value="Genomic_DNA"/>
</dbReference>
<keyword evidence="3 14" id="KW-0813">Transport</keyword>
<evidence type="ECO:0000256" key="2">
    <source>
        <dbReference type="ARBA" id="ARBA00008823"/>
    </source>
</evidence>
<evidence type="ECO:0000256" key="8">
    <source>
        <dbReference type="ARBA" id="ARBA00022989"/>
    </source>
</evidence>
<feature type="topological domain" description="Cytoplasmic" evidence="14">
    <location>
        <begin position="1"/>
        <end position="10"/>
    </location>
</feature>
<evidence type="ECO:0000313" key="17">
    <source>
        <dbReference type="Proteomes" id="UP000005615"/>
    </source>
</evidence>
<dbReference type="HAMAP" id="MF_00286">
    <property type="entry name" value="DsbB"/>
    <property type="match status" value="1"/>
</dbReference>
<dbReference type="InterPro" id="IPR050183">
    <property type="entry name" value="DsbB"/>
</dbReference>
<comment type="caution">
    <text evidence="16">The sequence shown here is derived from an EMBL/GenBank/DDBJ whole genome shotgun (WGS) entry which is preliminary data.</text>
</comment>
<proteinExistence type="inferred from homology"/>
<comment type="similarity">
    <text evidence="2 14">Belongs to the DsbB family.</text>
</comment>
<evidence type="ECO:0000256" key="7">
    <source>
        <dbReference type="ARBA" id="ARBA00022982"/>
    </source>
</evidence>
<evidence type="ECO:0000256" key="1">
    <source>
        <dbReference type="ARBA" id="ARBA00004429"/>
    </source>
</evidence>
<feature type="disulfide bond" description="Redox-active" evidence="14">
    <location>
        <begin position="37"/>
        <end position="40"/>
    </location>
</feature>
<dbReference type="InterPro" id="IPR022920">
    <property type="entry name" value="Disulphide_bond_form_DsbB"/>
</dbReference>
<dbReference type="STRING" id="2518989.IMCC3088_1304"/>
<keyword evidence="13 14" id="KW-0676">Redox-active center</keyword>
<feature type="transmembrane region" description="Helical" evidence="15">
    <location>
        <begin position="44"/>
        <end position="62"/>
    </location>
</feature>
<evidence type="ECO:0000256" key="12">
    <source>
        <dbReference type="ARBA" id="ARBA00023186"/>
    </source>
</evidence>
<keyword evidence="4 14" id="KW-1003">Cell membrane</keyword>
<dbReference type="GO" id="GO:0005886">
    <property type="term" value="C:plasma membrane"/>
    <property type="evidence" value="ECO:0007669"/>
    <property type="project" value="UniProtKB-SubCell"/>
</dbReference>
<evidence type="ECO:0000256" key="10">
    <source>
        <dbReference type="ARBA" id="ARBA00023136"/>
    </source>
</evidence>
<evidence type="ECO:0000313" key="16">
    <source>
        <dbReference type="EMBL" id="EGG29815.1"/>
    </source>
</evidence>
<keyword evidence="9 14" id="KW-0560">Oxidoreductase</keyword>
<comment type="subcellular location">
    <subcellularLocation>
        <location evidence="1">Cell inner membrane</location>
        <topology evidence="1">Multi-pass membrane protein</topology>
    </subcellularLocation>
    <subcellularLocation>
        <location evidence="14">Cell membrane</location>
        <topology evidence="14">Multi-pass membrane protein</topology>
    </subcellularLocation>
</comment>
<keyword evidence="7 14" id="KW-0249">Electron transport</keyword>
<evidence type="ECO:0000256" key="14">
    <source>
        <dbReference type="HAMAP-Rule" id="MF_00286"/>
    </source>
</evidence>
<name>F3L1G4_9GAMM</name>
<reference evidence="16 17" key="1">
    <citation type="journal article" date="2011" name="J. Bacteriol.">
        <title>Genome sequence of strain IMCC3088, a proteorhodopsin-containing marine bacterium belonging to the OM60/NOR5 clade.</title>
        <authorList>
            <person name="Jang Y."/>
            <person name="Oh H.M."/>
            <person name="Kang I."/>
            <person name="Lee K."/>
            <person name="Yang S.J."/>
            <person name="Cho J.C."/>
        </authorList>
    </citation>
    <scope>NUCLEOTIDE SEQUENCE [LARGE SCALE GENOMIC DNA]</scope>
    <source>
        <strain evidence="16 17">IMCC3088</strain>
    </source>
</reference>
<feature type="topological domain" description="Cytoplasmic" evidence="14">
    <location>
        <begin position="163"/>
        <end position="165"/>
    </location>
</feature>
<dbReference type="AlphaFoldDB" id="F3L1G4"/>
<sequence length="165" mass="17854">MLDLLTPRRTFIALFLASIVGMGFAFWLQYYLGLAPCPLCMTQRAFLVLVGITGLIAALHNPGIFGQKLYGGLGLAFAGVGGAVAGRHIYLQNLPEDLVPACGPPLEYMLDTLPFLEVINTILMGDGNCADISWTFLGLTIPEQTLLFFIALGSACIWQMVRKDA</sequence>
<dbReference type="PANTHER" id="PTHR36570">
    <property type="entry name" value="DISULFIDE BOND FORMATION PROTEIN B"/>
    <property type="match status" value="1"/>
</dbReference>
<feature type="transmembrane region" description="Helical" evidence="15">
    <location>
        <begin position="144"/>
        <end position="161"/>
    </location>
</feature>
<organism evidence="16 17">
    <name type="scientific">Aequoribacter fuscus</name>
    <dbReference type="NCBI Taxonomy" id="2518989"/>
    <lineage>
        <taxon>Bacteria</taxon>
        <taxon>Pseudomonadati</taxon>
        <taxon>Pseudomonadota</taxon>
        <taxon>Gammaproteobacteria</taxon>
        <taxon>Cellvibrionales</taxon>
        <taxon>Halieaceae</taxon>
        <taxon>Aequoribacter</taxon>
    </lineage>
</organism>
<keyword evidence="5" id="KW-0997">Cell inner membrane</keyword>
<dbReference type="PANTHER" id="PTHR36570:SF3">
    <property type="entry name" value="DISULFIDE BOND FORMATION PROTEIN B"/>
    <property type="match status" value="1"/>
</dbReference>
<comment type="function">
    <text evidence="14">Required for disulfide bond formation in some periplasmic proteins. Acts by oxidizing the DsbA protein.</text>
</comment>
<dbReference type="Gene3D" id="1.20.1550.10">
    <property type="entry name" value="DsbB-like"/>
    <property type="match status" value="1"/>
</dbReference>
<feature type="transmembrane region" description="Helical" evidence="15">
    <location>
        <begin position="12"/>
        <end position="32"/>
    </location>
</feature>
<accession>F3L1G4</accession>
<feature type="topological domain" description="Cytoplasmic" evidence="14">
    <location>
        <begin position="63"/>
        <end position="68"/>
    </location>
</feature>
<evidence type="ECO:0000256" key="11">
    <source>
        <dbReference type="ARBA" id="ARBA00023157"/>
    </source>
</evidence>
<evidence type="ECO:0000256" key="13">
    <source>
        <dbReference type="ARBA" id="ARBA00023284"/>
    </source>
</evidence>
<dbReference type="eggNOG" id="COG1495">
    <property type="taxonomic scope" value="Bacteria"/>
</dbReference>
<keyword evidence="6 14" id="KW-0812">Transmembrane</keyword>
<feature type="topological domain" description="Periplasmic" evidence="14">
    <location>
        <begin position="28"/>
        <end position="45"/>
    </location>
</feature>
<dbReference type="RefSeq" id="WP_009575566.1">
    <property type="nucleotide sequence ID" value="NZ_AEIG01000032.1"/>
</dbReference>
<dbReference type="GO" id="GO:0015035">
    <property type="term" value="F:protein-disulfide reductase activity"/>
    <property type="evidence" value="ECO:0007669"/>
    <property type="project" value="UniProtKB-UniRule"/>
</dbReference>
<evidence type="ECO:0000256" key="9">
    <source>
        <dbReference type="ARBA" id="ARBA00023002"/>
    </source>
</evidence>